<proteinExistence type="predicted"/>
<reference evidence="2 3" key="1">
    <citation type="submission" date="2020-03" db="EMBL/GenBank/DDBJ databases">
        <title>Genomic Encyclopedia of Type Strains, Phase IV (KMG-IV): sequencing the most valuable type-strain genomes for metagenomic binning, comparative biology and taxonomic classification.</title>
        <authorList>
            <person name="Goeker M."/>
        </authorList>
    </citation>
    <scope>NUCLEOTIDE SEQUENCE [LARGE SCALE GENOMIC DNA]</scope>
    <source>
        <strain evidence="2 3">DSM 105096</strain>
    </source>
</reference>
<keyword evidence="3" id="KW-1185">Reference proteome</keyword>
<dbReference type="RefSeq" id="WP_168035660.1">
    <property type="nucleotide sequence ID" value="NZ_JAATJH010000001.1"/>
</dbReference>
<sequence>MKLIQLKFLFLTVAVLSVGAQKMLAQSNDLTKGYFQAELGVSNFYLQVADRPSVSEDIKDRITSFTGGHVGLSRVHSLTTSTNLLIGIRYQLSGVATSKFLVRPGSSNTPEASIAKDHYYFHSAGVSALLRKQVTINGKNIVSVAGGIVLSYDIPENFRRKTYADFNAKAGITIRSGNTVRPRVISIFGANILGEIQLDFLEFLNNKMIPILNFGYSAFPVKTEDTIVINFADAGGTVRGRLTHLGLKVIYLL</sequence>
<feature type="chain" id="PRO_5046291973" description="PorT family protein" evidence="1">
    <location>
        <begin position="21"/>
        <end position="253"/>
    </location>
</feature>
<comment type="caution">
    <text evidence="2">The sequence shown here is derived from an EMBL/GenBank/DDBJ whole genome shotgun (WGS) entry which is preliminary data.</text>
</comment>
<accession>A0ABX0X7Q3</accession>
<feature type="signal peptide" evidence="1">
    <location>
        <begin position="1"/>
        <end position="20"/>
    </location>
</feature>
<evidence type="ECO:0008006" key="4">
    <source>
        <dbReference type="Google" id="ProtNLM"/>
    </source>
</evidence>
<protein>
    <recommendedName>
        <fullName evidence="4">PorT family protein</fullName>
    </recommendedName>
</protein>
<gene>
    <name evidence="2" type="ORF">GGR27_000338</name>
</gene>
<evidence type="ECO:0000313" key="3">
    <source>
        <dbReference type="Proteomes" id="UP000770785"/>
    </source>
</evidence>
<dbReference type="EMBL" id="JAATJH010000001">
    <property type="protein sequence ID" value="NJC24857.1"/>
    <property type="molecule type" value="Genomic_DNA"/>
</dbReference>
<keyword evidence="1" id="KW-0732">Signal</keyword>
<dbReference type="Proteomes" id="UP000770785">
    <property type="component" value="Unassembled WGS sequence"/>
</dbReference>
<organism evidence="2 3">
    <name type="scientific">Neolewinella antarctica</name>
    <dbReference type="NCBI Taxonomy" id="442734"/>
    <lineage>
        <taxon>Bacteria</taxon>
        <taxon>Pseudomonadati</taxon>
        <taxon>Bacteroidota</taxon>
        <taxon>Saprospiria</taxon>
        <taxon>Saprospirales</taxon>
        <taxon>Lewinellaceae</taxon>
        <taxon>Neolewinella</taxon>
    </lineage>
</organism>
<evidence type="ECO:0000313" key="2">
    <source>
        <dbReference type="EMBL" id="NJC24857.1"/>
    </source>
</evidence>
<evidence type="ECO:0000256" key="1">
    <source>
        <dbReference type="SAM" id="SignalP"/>
    </source>
</evidence>
<name>A0ABX0X7Q3_9BACT</name>